<dbReference type="EC" id="2.7.7.65" evidence="1"/>
<evidence type="ECO:0000256" key="1">
    <source>
        <dbReference type="ARBA" id="ARBA00012528"/>
    </source>
</evidence>
<dbReference type="PANTHER" id="PTHR45138">
    <property type="entry name" value="REGULATORY COMPONENTS OF SENSORY TRANSDUCTION SYSTEM"/>
    <property type="match status" value="1"/>
</dbReference>
<dbReference type="Gene3D" id="3.30.70.270">
    <property type="match status" value="1"/>
</dbReference>
<dbReference type="Proteomes" id="UP000189545">
    <property type="component" value="Chromosome"/>
</dbReference>
<dbReference type="InterPro" id="IPR043128">
    <property type="entry name" value="Rev_trsase/Diguanyl_cyclase"/>
</dbReference>
<name>A0A1S6HIZ4_9GAMM</name>
<dbReference type="GO" id="GO:0043709">
    <property type="term" value="P:cell adhesion involved in single-species biofilm formation"/>
    <property type="evidence" value="ECO:0007669"/>
    <property type="project" value="TreeGrafter"/>
</dbReference>
<dbReference type="NCBIfam" id="TIGR00254">
    <property type="entry name" value="GGDEF"/>
    <property type="match status" value="2"/>
</dbReference>
<dbReference type="AlphaFoldDB" id="A0A1S6HIZ4"/>
<accession>A0A1S6HIZ4</accession>
<keyword evidence="4" id="KW-1133">Transmembrane helix</keyword>
<dbReference type="GO" id="GO:0052621">
    <property type="term" value="F:diguanylate cyclase activity"/>
    <property type="evidence" value="ECO:0007669"/>
    <property type="project" value="UniProtKB-EC"/>
</dbReference>
<keyword evidence="7" id="KW-1185">Reference proteome</keyword>
<protein>
    <recommendedName>
        <fullName evidence="1">diguanylate cyclase</fullName>
        <ecNumber evidence="1">2.7.7.65</ecNumber>
    </recommendedName>
</protein>
<dbReference type="STRING" id="225848.Sps_00272"/>
<dbReference type="InterPro" id="IPR000160">
    <property type="entry name" value="GGDEF_dom"/>
</dbReference>
<dbReference type="PROSITE" id="PS50887">
    <property type="entry name" value="GGDEF"/>
    <property type="match status" value="1"/>
</dbReference>
<dbReference type="GO" id="GO:0005886">
    <property type="term" value="C:plasma membrane"/>
    <property type="evidence" value="ECO:0007669"/>
    <property type="project" value="TreeGrafter"/>
</dbReference>
<keyword evidence="3" id="KW-0175">Coiled coil</keyword>
<dbReference type="InterPro" id="IPR050469">
    <property type="entry name" value="Diguanylate_Cyclase"/>
</dbReference>
<feature type="transmembrane region" description="Helical" evidence="4">
    <location>
        <begin position="89"/>
        <end position="106"/>
    </location>
</feature>
<feature type="transmembrane region" description="Helical" evidence="4">
    <location>
        <begin position="62"/>
        <end position="83"/>
    </location>
</feature>
<dbReference type="KEGG" id="spsw:Sps_00272"/>
<dbReference type="GO" id="GO:1902201">
    <property type="term" value="P:negative regulation of bacterial-type flagellum-dependent cell motility"/>
    <property type="evidence" value="ECO:0007669"/>
    <property type="project" value="TreeGrafter"/>
</dbReference>
<dbReference type="RefSeq" id="WP_077750839.1">
    <property type="nucleotide sequence ID" value="NZ_CP014782.1"/>
</dbReference>
<reference evidence="6 7" key="1">
    <citation type="submission" date="2016-03" db="EMBL/GenBank/DDBJ databases">
        <title>Complete genome sequence of Shewanella psychrophila WP2, a deep sea bacterium isolated from west Pacific sediment.</title>
        <authorList>
            <person name="Xu G."/>
            <person name="Jian H."/>
        </authorList>
    </citation>
    <scope>NUCLEOTIDE SEQUENCE [LARGE SCALE GENOMIC DNA]</scope>
    <source>
        <strain evidence="6 7">WP2</strain>
    </source>
</reference>
<dbReference type="OrthoDB" id="9812260at2"/>
<evidence type="ECO:0000256" key="3">
    <source>
        <dbReference type="SAM" id="Coils"/>
    </source>
</evidence>
<dbReference type="EMBL" id="CP014782">
    <property type="protein sequence ID" value="AQS35492.1"/>
    <property type="molecule type" value="Genomic_DNA"/>
</dbReference>
<sequence>MPSFLHGCRYFILPLFITVMALTFIQVTQASWQIWNEIIERLPYWLLSIAAAMALQFNRSRLAYLAVLILVFYVSKQSSSPLFTAPNSHIDELFIGGAMVITWFAFIKDRGLFSSHGIVRTLGIIICLGLGFIWLAAIDHFQADIIAKSPVNISYQALILVPIILCFALVFFRAIWRANLVNTSILTTLGIWLFYYFRPDYLPLSILLSSLAVIYLFTILIDSYFLAYRDELTGLASRRALYNLVLSLGRKYSVAMLDIDHFKKFNDTYGHDVGDQVLRLVAAKMAQVSGGGKVFRYGGEEFTIVFPRKDAEAVLDDLEDVRESIEDYRIVLREDKRQKNSNTQAKAKRSKSKTAKKKTVSVTISIGVAERLGGENFDQAMKRADQALYRAKKKGRNQICI</sequence>
<feature type="coiled-coil region" evidence="3">
    <location>
        <begin position="308"/>
        <end position="338"/>
    </location>
</feature>
<feature type="transmembrane region" description="Helical" evidence="4">
    <location>
        <begin position="12"/>
        <end position="32"/>
    </location>
</feature>
<organism evidence="6 7">
    <name type="scientific">Shewanella psychrophila</name>
    <dbReference type="NCBI Taxonomy" id="225848"/>
    <lineage>
        <taxon>Bacteria</taxon>
        <taxon>Pseudomonadati</taxon>
        <taxon>Pseudomonadota</taxon>
        <taxon>Gammaproteobacteria</taxon>
        <taxon>Alteromonadales</taxon>
        <taxon>Shewanellaceae</taxon>
        <taxon>Shewanella</taxon>
    </lineage>
</organism>
<dbReference type="SUPFAM" id="SSF55073">
    <property type="entry name" value="Nucleotide cyclase"/>
    <property type="match status" value="1"/>
</dbReference>
<feature type="transmembrane region" description="Helical" evidence="4">
    <location>
        <begin position="204"/>
        <end position="228"/>
    </location>
</feature>
<dbReference type="SMART" id="SM00267">
    <property type="entry name" value="GGDEF"/>
    <property type="match status" value="1"/>
</dbReference>
<evidence type="ECO:0000256" key="4">
    <source>
        <dbReference type="SAM" id="Phobius"/>
    </source>
</evidence>
<evidence type="ECO:0000259" key="5">
    <source>
        <dbReference type="PROSITE" id="PS50887"/>
    </source>
</evidence>
<feature type="transmembrane region" description="Helical" evidence="4">
    <location>
        <begin position="179"/>
        <end position="198"/>
    </location>
</feature>
<keyword evidence="4" id="KW-0472">Membrane</keyword>
<evidence type="ECO:0000313" key="6">
    <source>
        <dbReference type="EMBL" id="AQS35492.1"/>
    </source>
</evidence>
<dbReference type="InterPro" id="IPR029787">
    <property type="entry name" value="Nucleotide_cyclase"/>
</dbReference>
<keyword evidence="4" id="KW-0812">Transmembrane</keyword>
<proteinExistence type="predicted"/>
<feature type="domain" description="GGDEF" evidence="5">
    <location>
        <begin position="250"/>
        <end position="401"/>
    </location>
</feature>
<evidence type="ECO:0000256" key="2">
    <source>
        <dbReference type="ARBA" id="ARBA00034247"/>
    </source>
</evidence>
<feature type="transmembrane region" description="Helical" evidence="4">
    <location>
        <begin position="118"/>
        <end position="138"/>
    </location>
</feature>
<dbReference type="PANTHER" id="PTHR45138:SF9">
    <property type="entry name" value="DIGUANYLATE CYCLASE DGCM-RELATED"/>
    <property type="match status" value="1"/>
</dbReference>
<comment type="catalytic activity">
    <reaction evidence="2">
        <text>2 GTP = 3',3'-c-di-GMP + 2 diphosphate</text>
        <dbReference type="Rhea" id="RHEA:24898"/>
        <dbReference type="ChEBI" id="CHEBI:33019"/>
        <dbReference type="ChEBI" id="CHEBI:37565"/>
        <dbReference type="ChEBI" id="CHEBI:58805"/>
        <dbReference type="EC" id="2.7.7.65"/>
    </reaction>
</comment>
<dbReference type="CDD" id="cd01949">
    <property type="entry name" value="GGDEF"/>
    <property type="match status" value="1"/>
</dbReference>
<evidence type="ECO:0000313" key="7">
    <source>
        <dbReference type="Proteomes" id="UP000189545"/>
    </source>
</evidence>
<feature type="transmembrane region" description="Helical" evidence="4">
    <location>
        <begin position="153"/>
        <end position="172"/>
    </location>
</feature>
<gene>
    <name evidence="6" type="ORF">Sps_00272</name>
</gene>
<dbReference type="Pfam" id="PF00990">
    <property type="entry name" value="GGDEF"/>
    <property type="match status" value="2"/>
</dbReference>